<dbReference type="PANTHER" id="PTHR42923:SF17">
    <property type="entry name" value="AMINE OXIDASE DOMAIN-CONTAINING PROTEIN"/>
    <property type="match status" value="1"/>
</dbReference>
<proteinExistence type="predicted"/>
<keyword evidence="3" id="KW-1185">Reference proteome</keyword>
<dbReference type="EMBL" id="JASCZI010060442">
    <property type="protein sequence ID" value="MED6131611.1"/>
    <property type="molecule type" value="Genomic_DNA"/>
</dbReference>
<dbReference type="Proteomes" id="UP001341840">
    <property type="component" value="Unassembled WGS sequence"/>
</dbReference>
<dbReference type="PANTHER" id="PTHR42923">
    <property type="entry name" value="PROTOPORPHYRINOGEN OXIDASE"/>
    <property type="match status" value="1"/>
</dbReference>
<dbReference type="InterPro" id="IPR050464">
    <property type="entry name" value="Zeta_carotene_desat/Oxidored"/>
</dbReference>
<comment type="caution">
    <text evidence="2">The sequence shown here is derived from an EMBL/GenBank/DDBJ whole genome shotgun (WGS) entry which is preliminary data.</text>
</comment>
<name>A0ABU6S668_9FABA</name>
<accession>A0ABU6S668</accession>
<feature type="compositionally biased region" description="Low complexity" evidence="1">
    <location>
        <begin position="98"/>
        <end position="109"/>
    </location>
</feature>
<sequence length="175" mass="18903">MRVAVVGGGISGLVSAYVLNKEGVKVVLYEKQDHLGGHAKTVNVEGLDLDLAFMLFNRKAPNNTTRPGILPSLWTMTNNNTRPGILPKPKRSSHPSSRRSSTTPLELLGRPPPLPSQSMSSTSFAEYADAEMRHRCCYFWVVLRLVKGACPSREAAAARCPRFPPSIAADGSGDG</sequence>
<reference evidence="2 3" key="1">
    <citation type="journal article" date="2023" name="Plants (Basel)">
        <title>Bridging the Gap: Combining Genomics and Transcriptomics Approaches to Understand Stylosanthes scabra, an Orphan Legume from the Brazilian Caatinga.</title>
        <authorList>
            <person name="Ferreira-Neto J.R.C."/>
            <person name="da Silva M.D."/>
            <person name="Binneck E."/>
            <person name="de Melo N.F."/>
            <person name="da Silva R.H."/>
            <person name="de Melo A.L.T.M."/>
            <person name="Pandolfi V."/>
            <person name="Bustamante F.O."/>
            <person name="Brasileiro-Vidal A.C."/>
            <person name="Benko-Iseppon A.M."/>
        </authorList>
    </citation>
    <scope>NUCLEOTIDE SEQUENCE [LARGE SCALE GENOMIC DNA]</scope>
    <source>
        <tissue evidence="2">Leaves</tissue>
    </source>
</reference>
<dbReference type="Gene3D" id="3.50.50.60">
    <property type="entry name" value="FAD/NAD(P)-binding domain"/>
    <property type="match status" value="1"/>
</dbReference>
<dbReference type="Pfam" id="PF13450">
    <property type="entry name" value="NAD_binding_8"/>
    <property type="match status" value="1"/>
</dbReference>
<protein>
    <submittedName>
        <fullName evidence="2">Uncharacterized protein</fullName>
    </submittedName>
</protein>
<gene>
    <name evidence="2" type="ORF">PIB30_011210</name>
</gene>
<organism evidence="2 3">
    <name type="scientific">Stylosanthes scabra</name>
    <dbReference type="NCBI Taxonomy" id="79078"/>
    <lineage>
        <taxon>Eukaryota</taxon>
        <taxon>Viridiplantae</taxon>
        <taxon>Streptophyta</taxon>
        <taxon>Embryophyta</taxon>
        <taxon>Tracheophyta</taxon>
        <taxon>Spermatophyta</taxon>
        <taxon>Magnoliopsida</taxon>
        <taxon>eudicotyledons</taxon>
        <taxon>Gunneridae</taxon>
        <taxon>Pentapetalae</taxon>
        <taxon>rosids</taxon>
        <taxon>fabids</taxon>
        <taxon>Fabales</taxon>
        <taxon>Fabaceae</taxon>
        <taxon>Papilionoideae</taxon>
        <taxon>50 kb inversion clade</taxon>
        <taxon>dalbergioids sensu lato</taxon>
        <taxon>Dalbergieae</taxon>
        <taxon>Pterocarpus clade</taxon>
        <taxon>Stylosanthes</taxon>
    </lineage>
</organism>
<evidence type="ECO:0000256" key="1">
    <source>
        <dbReference type="SAM" id="MobiDB-lite"/>
    </source>
</evidence>
<dbReference type="SUPFAM" id="SSF51905">
    <property type="entry name" value="FAD/NAD(P)-binding domain"/>
    <property type="match status" value="1"/>
</dbReference>
<feature type="compositionally biased region" description="Basic residues" evidence="1">
    <location>
        <begin position="88"/>
        <end position="97"/>
    </location>
</feature>
<evidence type="ECO:0000313" key="3">
    <source>
        <dbReference type="Proteomes" id="UP001341840"/>
    </source>
</evidence>
<dbReference type="InterPro" id="IPR036188">
    <property type="entry name" value="FAD/NAD-bd_sf"/>
</dbReference>
<evidence type="ECO:0000313" key="2">
    <source>
        <dbReference type="EMBL" id="MED6131611.1"/>
    </source>
</evidence>
<dbReference type="PRINTS" id="PR00419">
    <property type="entry name" value="ADXRDTASE"/>
</dbReference>
<feature type="region of interest" description="Disordered" evidence="1">
    <location>
        <begin position="80"/>
        <end position="120"/>
    </location>
</feature>